<dbReference type="Proteomes" id="UP000639396">
    <property type="component" value="Unassembled WGS sequence"/>
</dbReference>
<dbReference type="InterPro" id="IPR036388">
    <property type="entry name" value="WH-like_DNA-bd_sf"/>
</dbReference>
<name>A0A927CG59_9BACL</name>
<dbReference type="Pfam" id="PF01547">
    <property type="entry name" value="SBP_bac_1"/>
    <property type="match status" value="1"/>
</dbReference>
<gene>
    <name evidence="9" type="ORF">IDH45_26870</name>
</gene>
<dbReference type="RefSeq" id="WP_190931230.1">
    <property type="nucleotide sequence ID" value="NZ_JACXJA010000044.1"/>
</dbReference>
<keyword evidence="10" id="KW-1185">Reference proteome</keyword>
<dbReference type="SMART" id="SM00345">
    <property type="entry name" value="HTH_GNTR"/>
    <property type="match status" value="1"/>
</dbReference>
<evidence type="ECO:0000259" key="8">
    <source>
        <dbReference type="PROSITE" id="PS50949"/>
    </source>
</evidence>
<keyword evidence="3" id="KW-0813">Transport</keyword>
<feature type="domain" description="HTH gntR-type" evidence="8">
    <location>
        <begin position="9"/>
        <end position="77"/>
    </location>
</feature>
<evidence type="ECO:0000256" key="2">
    <source>
        <dbReference type="ARBA" id="ARBA00008520"/>
    </source>
</evidence>
<proteinExistence type="inferred from homology"/>
<dbReference type="GO" id="GO:0030313">
    <property type="term" value="C:cell envelope"/>
    <property type="evidence" value="ECO:0007669"/>
    <property type="project" value="UniProtKB-SubCell"/>
</dbReference>
<evidence type="ECO:0000256" key="4">
    <source>
        <dbReference type="ARBA" id="ARBA00022729"/>
    </source>
</evidence>
<dbReference type="EMBL" id="JACXJA010000044">
    <property type="protein sequence ID" value="MBD2865611.1"/>
    <property type="molecule type" value="Genomic_DNA"/>
</dbReference>
<dbReference type="InterPro" id="IPR006059">
    <property type="entry name" value="SBP"/>
</dbReference>
<evidence type="ECO:0000256" key="5">
    <source>
        <dbReference type="ARBA" id="ARBA00023015"/>
    </source>
</evidence>
<comment type="similarity">
    <text evidence="2">Belongs to the bacterial solute-binding protein 1 family.</text>
</comment>
<dbReference type="Pfam" id="PF00392">
    <property type="entry name" value="GntR"/>
    <property type="match status" value="1"/>
</dbReference>
<evidence type="ECO:0000313" key="10">
    <source>
        <dbReference type="Proteomes" id="UP000639396"/>
    </source>
</evidence>
<dbReference type="InterPro" id="IPR036390">
    <property type="entry name" value="WH_DNA-bd_sf"/>
</dbReference>
<dbReference type="Gene3D" id="1.10.10.10">
    <property type="entry name" value="Winged helix-like DNA-binding domain superfamily/Winged helix DNA-binding domain"/>
    <property type="match status" value="1"/>
</dbReference>
<dbReference type="CDD" id="cd07377">
    <property type="entry name" value="WHTH_GntR"/>
    <property type="match status" value="1"/>
</dbReference>
<dbReference type="GO" id="GO:0003677">
    <property type="term" value="F:DNA binding"/>
    <property type="evidence" value="ECO:0007669"/>
    <property type="project" value="UniProtKB-KW"/>
</dbReference>
<dbReference type="PRINTS" id="PR00035">
    <property type="entry name" value="HTHGNTR"/>
</dbReference>
<evidence type="ECO:0000313" key="9">
    <source>
        <dbReference type="EMBL" id="MBD2865611.1"/>
    </source>
</evidence>
<dbReference type="GO" id="GO:0003700">
    <property type="term" value="F:DNA-binding transcription factor activity"/>
    <property type="evidence" value="ECO:0007669"/>
    <property type="project" value="InterPro"/>
</dbReference>
<sequence length="456" mass="52808">MKPKRTTSRSRLEEMIAVLKDDILTGKRSEGEFLPSELDLGEMYTLSKNTVRKGLDVLVSEGFIEKVPRIGARVIRKKQKTGELIRFGYYPTMNNEMELLELVERFNEANPDIQVEPVPVVYPRDYEAVQKYLREGTLLDIMTINLYNYEFIRGDSPEKSVLEPLEPREDLYPFLNAPFQSGDRQYLLPFVFTPVVLCYNKDHFREAELAEPDSGWTWDDLSAAADKLAAGGDRLGFYFHLMSENRWPIFLLQNGVRFGRREDGSRIFSDPLVKEALEACMNIVNTHFPYHLSEDDNDAVSLFLNGKASMIIATYSCLNALKEASFEYDIAPLPHLKELKTMLVVIGLGINKMSAHKDAAKRFADYLLSYETQLHIRKQTLNLPSVKRAAEWTGEEEVQGRPYRFHMYREIIHTFRTYADLNLSVQDMMAMRNELRYYWSKLESLDTVLERLDQQS</sequence>
<comment type="subcellular location">
    <subcellularLocation>
        <location evidence="1">Cell envelope</location>
    </subcellularLocation>
</comment>
<dbReference type="InterPro" id="IPR050490">
    <property type="entry name" value="Bact_solute-bd_prot1"/>
</dbReference>
<accession>A0A927CG59</accession>
<dbReference type="SUPFAM" id="SSF46785">
    <property type="entry name" value="Winged helix' DNA-binding domain"/>
    <property type="match status" value="1"/>
</dbReference>
<dbReference type="InterPro" id="IPR000524">
    <property type="entry name" value="Tscrpt_reg_HTH_GntR"/>
</dbReference>
<keyword evidence="7" id="KW-0804">Transcription</keyword>
<protein>
    <submittedName>
        <fullName evidence="9">Extracellular solute-binding protein</fullName>
    </submittedName>
</protein>
<evidence type="ECO:0000256" key="6">
    <source>
        <dbReference type="ARBA" id="ARBA00023125"/>
    </source>
</evidence>
<dbReference type="PROSITE" id="PS50949">
    <property type="entry name" value="HTH_GNTR"/>
    <property type="match status" value="1"/>
</dbReference>
<evidence type="ECO:0000256" key="7">
    <source>
        <dbReference type="ARBA" id="ARBA00023163"/>
    </source>
</evidence>
<organism evidence="9 10">
    <name type="scientific">Paenibacillus oceani</name>
    <dbReference type="NCBI Taxonomy" id="2772510"/>
    <lineage>
        <taxon>Bacteria</taxon>
        <taxon>Bacillati</taxon>
        <taxon>Bacillota</taxon>
        <taxon>Bacilli</taxon>
        <taxon>Bacillales</taxon>
        <taxon>Paenibacillaceae</taxon>
        <taxon>Paenibacillus</taxon>
    </lineage>
</organism>
<comment type="caution">
    <text evidence="9">The sequence shown here is derived from an EMBL/GenBank/DDBJ whole genome shotgun (WGS) entry which is preliminary data.</text>
</comment>
<dbReference type="PANTHER" id="PTHR43649:SF31">
    <property type="entry name" value="SN-GLYCEROL-3-PHOSPHATE-BINDING PERIPLASMIC PROTEIN UGPB"/>
    <property type="match status" value="1"/>
</dbReference>
<dbReference type="PANTHER" id="PTHR43649">
    <property type="entry name" value="ARABINOSE-BINDING PROTEIN-RELATED"/>
    <property type="match status" value="1"/>
</dbReference>
<dbReference type="AlphaFoldDB" id="A0A927CG59"/>
<keyword evidence="6" id="KW-0238">DNA-binding</keyword>
<keyword evidence="5" id="KW-0805">Transcription regulation</keyword>
<evidence type="ECO:0000256" key="3">
    <source>
        <dbReference type="ARBA" id="ARBA00022448"/>
    </source>
</evidence>
<reference evidence="9" key="1">
    <citation type="submission" date="2020-09" db="EMBL/GenBank/DDBJ databases">
        <title>A novel bacterium of genus Paenibacillus, isolated from South China Sea.</title>
        <authorList>
            <person name="Huang H."/>
            <person name="Mo K."/>
            <person name="Hu Y."/>
        </authorList>
    </citation>
    <scope>NUCLEOTIDE SEQUENCE</scope>
    <source>
        <strain evidence="9">IB182363</strain>
    </source>
</reference>
<dbReference type="Gene3D" id="3.40.190.10">
    <property type="entry name" value="Periplasmic binding protein-like II"/>
    <property type="match status" value="1"/>
</dbReference>
<dbReference type="SUPFAM" id="SSF53850">
    <property type="entry name" value="Periplasmic binding protein-like II"/>
    <property type="match status" value="1"/>
</dbReference>
<evidence type="ECO:0000256" key="1">
    <source>
        <dbReference type="ARBA" id="ARBA00004196"/>
    </source>
</evidence>
<keyword evidence="4" id="KW-0732">Signal</keyword>